<accession>A0A182IN17</accession>
<organism evidence="1">
    <name type="scientific">Anopheles atroparvus</name>
    <name type="common">European mosquito</name>
    <dbReference type="NCBI Taxonomy" id="41427"/>
    <lineage>
        <taxon>Eukaryota</taxon>
        <taxon>Metazoa</taxon>
        <taxon>Ecdysozoa</taxon>
        <taxon>Arthropoda</taxon>
        <taxon>Hexapoda</taxon>
        <taxon>Insecta</taxon>
        <taxon>Pterygota</taxon>
        <taxon>Neoptera</taxon>
        <taxon>Endopterygota</taxon>
        <taxon>Diptera</taxon>
        <taxon>Nematocera</taxon>
        <taxon>Culicoidea</taxon>
        <taxon>Culicidae</taxon>
        <taxon>Anophelinae</taxon>
        <taxon>Anopheles</taxon>
    </lineage>
</organism>
<dbReference type="VEuPathDB" id="VectorBase:AATE002207"/>
<reference evidence="1" key="1">
    <citation type="submission" date="2022-08" db="UniProtKB">
        <authorList>
            <consortium name="EnsemblMetazoa"/>
        </authorList>
    </citation>
    <scope>IDENTIFICATION</scope>
    <source>
        <strain evidence="1">EBRO</strain>
    </source>
</reference>
<name>A0A182IN17_ANOAO</name>
<dbReference type="AlphaFoldDB" id="A0A182IN17"/>
<evidence type="ECO:0000313" key="1">
    <source>
        <dbReference type="EnsemblMetazoa" id="AATE002207-PA.1"/>
    </source>
</evidence>
<proteinExistence type="predicted"/>
<protein>
    <submittedName>
        <fullName evidence="1">Uncharacterized protein</fullName>
    </submittedName>
</protein>
<sequence length="263" mass="28074">MEEAERGRELRTGVPGVGRDILLEYTEPPLLAVSRLGVDVDDVELCWLVALSESDCELAFEIVLRSGFVGVDSFLVPFRDGASFAAFEPSLVIPLDRGRCCCFLVLPGVVVGFLPLVGLQIPTLLPVNVLVQAGGVVPVGLVLDSVVLKTIRSTLGDTRLKNLSVRLRTFTRPTGSPSVAYAFVNVLGPDLLGPLSPSKGGRWAASSARGRVNTSWADTAERELTGGGDKGVEILLPDDSTSCLASSLKLFARLYDGNNYDEL</sequence>
<dbReference type="EnsemblMetazoa" id="AATE002207-RA">
    <property type="protein sequence ID" value="AATE002207-PA.1"/>
    <property type="gene ID" value="AATE002207"/>
</dbReference>